<dbReference type="EMBL" id="JAHUTI010059904">
    <property type="protein sequence ID" value="MED6251496.1"/>
    <property type="molecule type" value="Genomic_DNA"/>
</dbReference>
<sequence length="92" mass="10761">MQTSRRHDDLIVKLAKDKFGAIQTEYQKPENIVLTLQNHQCLVVQPCDFHIAIPYSSNPIPQFVIPLSFESMSQKEKCFLDHKKNNNVYWIT</sequence>
<organism evidence="1 2">
    <name type="scientific">Ataeniobius toweri</name>
    <dbReference type="NCBI Taxonomy" id="208326"/>
    <lineage>
        <taxon>Eukaryota</taxon>
        <taxon>Metazoa</taxon>
        <taxon>Chordata</taxon>
        <taxon>Craniata</taxon>
        <taxon>Vertebrata</taxon>
        <taxon>Euteleostomi</taxon>
        <taxon>Actinopterygii</taxon>
        <taxon>Neopterygii</taxon>
        <taxon>Teleostei</taxon>
        <taxon>Neoteleostei</taxon>
        <taxon>Acanthomorphata</taxon>
        <taxon>Ovalentaria</taxon>
        <taxon>Atherinomorphae</taxon>
        <taxon>Cyprinodontiformes</taxon>
        <taxon>Goodeidae</taxon>
        <taxon>Ataeniobius</taxon>
    </lineage>
</organism>
<keyword evidence="2" id="KW-1185">Reference proteome</keyword>
<name>A0ABU7BLG2_9TELE</name>
<comment type="caution">
    <text evidence="1">The sequence shown here is derived from an EMBL/GenBank/DDBJ whole genome shotgun (WGS) entry which is preliminary data.</text>
</comment>
<dbReference type="Proteomes" id="UP001345963">
    <property type="component" value="Unassembled WGS sequence"/>
</dbReference>
<protein>
    <submittedName>
        <fullName evidence="1">Uncharacterized protein</fullName>
    </submittedName>
</protein>
<proteinExistence type="predicted"/>
<evidence type="ECO:0000313" key="1">
    <source>
        <dbReference type="EMBL" id="MED6251496.1"/>
    </source>
</evidence>
<gene>
    <name evidence="1" type="ORF">ATANTOWER_031637</name>
</gene>
<evidence type="ECO:0000313" key="2">
    <source>
        <dbReference type="Proteomes" id="UP001345963"/>
    </source>
</evidence>
<accession>A0ABU7BLG2</accession>
<reference evidence="1 2" key="1">
    <citation type="submission" date="2021-07" db="EMBL/GenBank/DDBJ databases">
        <authorList>
            <person name="Palmer J.M."/>
        </authorList>
    </citation>
    <scope>NUCLEOTIDE SEQUENCE [LARGE SCALE GENOMIC DNA]</scope>
    <source>
        <strain evidence="1 2">AT_MEX2019</strain>
        <tissue evidence="1">Muscle</tissue>
    </source>
</reference>